<feature type="transmembrane region" description="Helical" evidence="12">
    <location>
        <begin position="12"/>
        <end position="34"/>
    </location>
</feature>
<protein>
    <recommendedName>
        <fullName evidence="9">Periplasmic chaperone PpiD</fullName>
    </recommendedName>
    <alternativeName>
        <fullName evidence="10">Periplasmic folding chaperone</fullName>
    </alternativeName>
</protein>
<dbReference type="InterPro" id="IPR027304">
    <property type="entry name" value="Trigger_fact/SurA_dom_sf"/>
</dbReference>
<keyword evidence="2" id="KW-1003">Cell membrane</keyword>
<evidence type="ECO:0000313" key="14">
    <source>
        <dbReference type="EMBL" id="GGW86256.1"/>
    </source>
</evidence>
<reference evidence="14" key="1">
    <citation type="journal article" date="2014" name="Int. J. Syst. Evol. Microbiol.">
        <title>Complete genome sequence of Corynebacterium casei LMG S-19264T (=DSM 44701T), isolated from a smear-ripened cheese.</title>
        <authorList>
            <consortium name="US DOE Joint Genome Institute (JGI-PGF)"/>
            <person name="Walter F."/>
            <person name="Albersmeier A."/>
            <person name="Kalinowski J."/>
            <person name="Ruckert C."/>
        </authorList>
    </citation>
    <scope>NUCLEOTIDE SEQUENCE</scope>
    <source>
        <strain evidence="14">KCTC 22164</strain>
    </source>
</reference>
<evidence type="ECO:0000256" key="10">
    <source>
        <dbReference type="ARBA" id="ARBA00042775"/>
    </source>
</evidence>
<evidence type="ECO:0000256" key="5">
    <source>
        <dbReference type="ARBA" id="ARBA00022989"/>
    </source>
</evidence>
<feature type="domain" description="PpiC" evidence="13">
    <location>
        <begin position="268"/>
        <end position="366"/>
    </location>
</feature>
<evidence type="ECO:0000256" key="12">
    <source>
        <dbReference type="SAM" id="Phobius"/>
    </source>
</evidence>
<comment type="subcellular location">
    <subcellularLocation>
        <location evidence="1">Cell inner membrane</location>
        <topology evidence="1">Single-pass type II membrane protein</topology>
        <orientation evidence="1">Periplasmic side</orientation>
    </subcellularLocation>
</comment>
<evidence type="ECO:0000256" key="6">
    <source>
        <dbReference type="ARBA" id="ARBA00023136"/>
    </source>
</evidence>
<evidence type="ECO:0000256" key="9">
    <source>
        <dbReference type="ARBA" id="ARBA00040743"/>
    </source>
</evidence>
<dbReference type="GO" id="GO:0005886">
    <property type="term" value="C:plasma membrane"/>
    <property type="evidence" value="ECO:0007669"/>
    <property type="project" value="UniProtKB-SubCell"/>
</dbReference>
<dbReference type="Pfam" id="PF13624">
    <property type="entry name" value="SurA_N_3"/>
    <property type="match status" value="1"/>
</dbReference>
<evidence type="ECO:0000256" key="3">
    <source>
        <dbReference type="ARBA" id="ARBA00022519"/>
    </source>
</evidence>
<dbReference type="Proteomes" id="UP000631300">
    <property type="component" value="Unassembled WGS sequence"/>
</dbReference>
<dbReference type="PANTHER" id="PTHR47529">
    <property type="entry name" value="PEPTIDYL-PROLYL CIS-TRANS ISOMERASE D"/>
    <property type="match status" value="1"/>
</dbReference>
<gene>
    <name evidence="14" type="primary">ppiD</name>
    <name evidence="14" type="ORF">GCM10007391_19900</name>
</gene>
<keyword evidence="6 12" id="KW-0472">Membrane</keyword>
<evidence type="ECO:0000259" key="13">
    <source>
        <dbReference type="PROSITE" id="PS50198"/>
    </source>
</evidence>
<reference evidence="14" key="2">
    <citation type="submission" date="2020-09" db="EMBL/GenBank/DDBJ databases">
        <authorList>
            <person name="Sun Q."/>
            <person name="Kim S."/>
        </authorList>
    </citation>
    <scope>NUCLEOTIDE SEQUENCE</scope>
    <source>
        <strain evidence="14">KCTC 22164</strain>
    </source>
</reference>
<dbReference type="GO" id="GO:0003755">
    <property type="term" value="F:peptidyl-prolyl cis-trans isomerase activity"/>
    <property type="evidence" value="ECO:0007669"/>
    <property type="project" value="UniProtKB-KW"/>
</dbReference>
<keyword evidence="11" id="KW-0697">Rotamase</keyword>
<proteinExistence type="inferred from homology"/>
<dbReference type="EMBL" id="BMXP01000004">
    <property type="protein sequence ID" value="GGW86256.1"/>
    <property type="molecule type" value="Genomic_DNA"/>
</dbReference>
<dbReference type="Gene3D" id="1.10.4030.10">
    <property type="entry name" value="Porin chaperone SurA, peptide-binding domain"/>
    <property type="match status" value="1"/>
</dbReference>
<evidence type="ECO:0000256" key="11">
    <source>
        <dbReference type="PROSITE-ProRule" id="PRU00278"/>
    </source>
</evidence>
<dbReference type="InterPro" id="IPR046357">
    <property type="entry name" value="PPIase_dom_sf"/>
</dbReference>
<evidence type="ECO:0000256" key="7">
    <source>
        <dbReference type="ARBA" id="ARBA00023186"/>
    </source>
</evidence>
<dbReference type="Gene3D" id="3.10.50.40">
    <property type="match status" value="1"/>
</dbReference>
<dbReference type="AlphaFoldDB" id="A0A918MZQ1"/>
<keyword evidence="4 12" id="KW-0812">Transmembrane</keyword>
<dbReference type="PANTHER" id="PTHR47529:SF1">
    <property type="entry name" value="PERIPLASMIC CHAPERONE PPID"/>
    <property type="match status" value="1"/>
</dbReference>
<accession>A0A918MZQ1</accession>
<comment type="caution">
    <text evidence="14">The sequence shown here is derived from an EMBL/GenBank/DDBJ whole genome shotgun (WGS) entry which is preliminary data.</text>
</comment>
<evidence type="ECO:0000256" key="2">
    <source>
        <dbReference type="ARBA" id="ARBA00022475"/>
    </source>
</evidence>
<name>A0A918MZQ1_9ALTE</name>
<dbReference type="RefSeq" id="WP_189406024.1">
    <property type="nucleotide sequence ID" value="NZ_BMXP01000004.1"/>
</dbReference>
<dbReference type="PROSITE" id="PS50198">
    <property type="entry name" value="PPIC_PPIASE_2"/>
    <property type="match status" value="1"/>
</dbReference>
<dbReference type="InterPro" id="IPR052029">
    <property type="entry name" value="PpiD_chaperone"/>
</dbReference>
<evidence type="ECO:0000256" key="4">
    <source>
        <dbReference type="ARBA" id="ARBA00022692"/>
    </source>
</evidence>
<evidence type="ECO:0000256" key="8">
    <source>
        <dbReference type="ARBA" id="ARBA00038408"/>
    </source>
</evidence>
<sequence length="630" mass="70258">MLERIREGSQGPWAMAIIALIVLSFVFAGVGSYLTSSGSTAAATVNGEEISAQELERAYQNQRGRMESQYGESISQLFASEEYMRDFRRNVLDRLIGEKLVQQKAEELGLRVSDEQIRDAIVNMQEFQYNGEFDNERFKTILRQNGFQVTDFRDYLRTQMTQSQLAAALSNSEFTLPSELKRANALQQQSRDARYLTVEAQPFTDNVSLSDDEIQSYYDANIASFDTQEKVQVEFVLLDANDLTDDVSVTDEEIETYYQNNQNAYRTDEERRVSHILIEAGDDEAAAQDEAQALLEEIKGGADFAELAETSSDDTFSAENGGDLEFITRDMMDPAFDEAAFALENVGDVSEVVETEFGFHIIKLTDIKPEQVTSLDDVRGDIRETLAKDKALDTFYEMQNTMAELAFEVPDTLDDVASAIGAEVNSTELFTRESAPAPLDTQAAVDVAFSDELIQDRLNSDVIELGDESVVVMRVARHEPQRTKQLDEVKSDISTMLKAQKAQNAALDWAQQLVADMTNGESVEARLEEKGLEWQTAEQVTRNGGSLPRNMVDTLFVLSSEQGQNVDVTKTVSGDAAVVELLAINAAPALEGEQATAFRQRLTTMTGQQMYQQYVEALREQAEITVSENL</sequence>
<keyword evidence="3" id="KW-0997">Cell inner membrane</keyword>
<keyword evidence="7" id="KW-0143">Chaperone</keyword>
<keyword evidence="5 12" id="KW-1133">Transmembrane helix</keyword>
<dbReference type="SUPFAM" id="SSF54534">
    <property type="entry name" value="FKBP-like"/>
    <property type="match status" value="1"/>
</dbReference>
<dbReference type="InterPro" id="IPR000297">
    <property type="entry name" value="PPIase_PpiC"/>
</dbReference>
<dbReference type="SUPFAM" id="SSF109998">
    <property type="entry name" value="Triger factor/SurA peptide-binding domain-like"/>
    <property type="match status" value="1"/>
</dbReference>
<evidence type="ECO:0000313" key="15">
    <source>
        <dbReference type="Proteomes" id="UP000631300"/>
    </source>
</evidence>
<comment type="similarity">
    <text evidence="8">Belongs to the PpiD chaperone family.</text>
</comment>
<dbReference type="Pfam" id="PF13616">
    <property type="entry name" value="Rotamase_3"/>
    <property type="match status" value="1"/>
</dbReference>
<organism evidence="14 15">
    <name type="scientific">Alteromonas halophila</name>
    <dbReference type="NCBI Taxonomy" id="516698"/>
    <lineage>
        <taxon>Bacteria</taxon>
        <taxon>Pseudomonadati</taxon>
        <taxon>Pseudomonadota</taxon>
        <taxon>Gammaproteobacteria</taxon>
        <taxon>Alteromonadales</taxon>
        <taxon>Alteromonadaceae</taxon>
        <taxon>Alteromonas/Salinimonas group</taxon>
        <taxon>Alteromonas</taxon>
    </lineage>
</organism>
<keyword evidence="15" id="KW-1185">Reference proteome</keyword>
<keyword evidence="11 14" id="KW-0413">Isomerase</keyword>
<evidence type="ECO:0000256" key="1">
    <source>
        <dbReference type="ARBA" id="ARBA00004382"/>
    </source>
</evidence>